<dbReference type="AlphaFoldDB" id="A0A443SR75"/>
<evidence type="ECO:0000313" key="3">
    <source>
        <dbReference type="Proteomes" id="UP000288716"/>
    </source>
</evidence>
<dbReference type="OrthoDB" id="10070194at2759"/>
<proteinExistence type="predicted"/>
<feature type="compositionally biased region" description="Polar residues" evidence="1">
    <location>
        <begin position="66"/>
        <end position="86"/>
    </location>
</feature>
<name>A0A443SR75_9ACAR</name>
<dbReference type="VEuPathDB" id="VectorBase:LDEU002025"/>
<evidence type="ECO:0000256" key="1">
    <source>
        <dbReference type="SAM" id="MobiDB-lite"/>
    </source>
</evidence>
<protein>
    <submittedName>
        <fullName evidence="2">Uncharacterized protein</fullName>
    </submittedName>
</protein>
<sequence length="226" mass="25822">MNNKLLRQIAEQNKAISIQNNELMKRIDWNRNTNVPKELEWLTDEEYIPNESSESSEDTGVESDESLSTIDLCTSPESPQSQTNLPYNFRPRKSIANKEPNETLEQFVSYFKRSKSKSKLKNKKLVIKRNGEKRNENIEGLFIQLRSRHKCVALKRAVFASRVYFEDVYLVTAFVPSETACFANSPGKRSRTACANREASAAILSKISFTKEFIIDIAFDEIPVSG</sequence>
<gene>
    <name evidence="2" type="ORF">B4U80_02170</name>
</gene>
<organism evidence="2 3">
    <name type="scientific">Leptotrombidium deliense</name>
    <dbReference type="NCBI Taxonomy" id="299467"/>
    <lineage>
        <taxon>Eukaryota</taxon>
        <taxon>Metazoa</taxon>
        <taxon>Ecdysozoa</taxon>
        <taxon>Arthropoda</taxon>
        <taxon>Chelicerata</taxon>
        <taxon>Arachnida</taxon>
        <taxon>Acari</taxon>
        <taxon>Acariformes</taxon>
        <taxon>Trombidiformes</taxon>
        <taxon>Prostigmata</taxon>
        <taxon>Anystina</taxon>
        <taxon>Parasitengona</taxon>
        <taxon>Trombiculoidea</taxon>
        <taxon>Trombiculidae</taxon>
        <taxon>Leptotrombidium</taxon>
    </lineage>
</organism>
<feature type="region of interest" description="Disordered" evidence="1">
    <location>
        <begin position="42"/>
        <end position="96"/>
    </location>
</feature>
<feature type="compositionally biased region" description="Acidic residues" evidence="1">
    <location>
        <begin position="42"/>
        <end position="65"/>
    </location>
</feature>
<accession>A0A443SR75</accession>
<keyword evidence="3" id="KW-1185">Reference proteome</keyword>
<comment type="caution">
    <text evidence="2">The sequence shown here is derived from an EMBL/GenBank/DDBJ whole genome shotgun (WGS) entry which is preliminary data.</text>
</comment>
<evidence type="ECO:0000313" key="2">
    <source>
        <dbReference type="EMBL" id="RWS30013.1"/>
    </source>
</evidence>
<dbReference type="EMBL" id="NCKV01000678">
    <property type="protein sequence ID" value="RWS30013.1"/>
    <property type="molecule type" value="Genomic_DNA"/>
</dbReference>
<dbReference type="Proteomes" id="UP000288716">
    <property type="component" value="Unassembled WGS sequence"/>
</dbReference>
<reference evidence="2 3" key="1">
    <citation type="journal article" date="2018" name="Gigascience">
        <title>Genomes of trombidid mites reveal novel predicted allergens and laterally-transferred genes associated with secondary metabolism.</title>
        <authorList>
            <person name="Dong X."/>
            <person name="Chaisiri K."/>
            <person name="Xia D."/>
            <person name="Armstrong S.D."/>
            <person name="Fang Y."/>
            <person name="Donnelly M.J."/>
            <person name="Kadowaki T."/>
            <person name="McGarry J.W."/>
            <person name="Darby A.C."/>
            <person name="Makepeace B.L."/>
        </authorList>
    </citation>
    <scope>NUCLEOTIDE SEQUENCE [LARGE SCALE GENOMIC DNA]</scope>
    <source>
        <strain evidence="2">UoL-UT</strain>
    </source>
</reference>